<comment type="caution">
    <text evidence="1">The sequence shown here is derived from an EMBL/GenBank/DDBJ whole genome shotgun (WGS) entry which is preliminary data.</text>
</comment>
<dbReference type="EMBL" id="BGPR01006006">
    <property type="protein sequence ID" value="GBN15302.1"/>
    <property type="molecule type" value="Genomic_DNA"/>
</dbReference>
<proteinExistence type="predicted"/>
<accession>A0A4Y2LL17</accession>
<sequence>MKEATSGRNAQRRCRRTCPGCHTVTLRTLQKTSRHEPTSVRFPLGTRQQPVILTASSKPIQIRCFHFYIVFFTLVVTNKSKALGLSGGDSYSLQSVNKSL</sequence>
<organism evidence="1 2">
    <name type="scientific">Araneus ventricosus</name>
    <name type="common">Orbweaver spider</name>
    <name type="synonym">Epeira ventricosa</name>
    <dbReference type="NCBI Taxonomy" id="182803"/>
    <lineage>
        <taxon>Eukaryota</taxon>
        <taxon>Metazoa</taxon>
        <taxon>Ecdysozoa</taxon>
        <taxon>Arthropoda</taxon>
        <taxon>Chelicerata</taxon>
        <taxon>Arachnida</taxon>
        <taxon>Araneae</taxon>
        <taxon>Araneomorphae</taxon>
        <taxon>Entelegynae</taxon>
        <taxon>Araneoidea</taxon>
        <taxon>Araneidae</taxon>
        <taxon>Araneus</taxon>
    </lineage>
</organism>
<keyword evidence="2" id="KW-1185">Reference proteome</keyword>
<gene>
    <name evidence="1" type="ORF">AVEN_6590_1</name>
</gene>
<protein>
    <submittedName>
        <fullName evidence="1">Uncharacterized protein</fullName>
    </submittedName>
</protein>
<name>A0A4Y2LL17_ARAVE</name>
<dbReference type="Proteomes" id="UP000499080">
    <property type="component" value="Unassembled WGS sequence"/>
</dbReference>
<evidence type="ECO:0000313" key="1">
    <source>
        <dbReference type="EMBL" id="GBN15302.1"/>
    </source>
</evidence>
<evidence type="ECO:0000313" key="2">
    <source>
        <dbReference type="Proteomes" id="UP000499080"/>
    </source>
</evidence>
<reference evidence="1 2" key="1">
    <citation type="journal article" date="2019" name="Sci. Rep.">
        <title>Orb-weaving spider Araneus ventricosus genome elucidates the spidroin gene catalogue.</title>
        <authorList>
            <person name="Kono N."/>
            <person name="Nakamura H."/>
            <person name="Ohtoshi R."/>
            <person name="Moran D.A.P."/>
            <person name="Shinohara A."/>
            <person name="Yoshida Y."/>
            <person name="Fujiwara M."/>
            <person name="Mori M."/>
            <person name="Tomita M."/>
            <person name="Arakawa K."/>
        </authorList>
    </citation>
    <scope>NUCLEOTIDE SEQUENCE [LARGE SCALE GENOMIC DNA]</scope>
</reference>
<dbReference type="AlphaFoldDB" id="A0A4Y2LL17"/>